<dbReference type="SUPFAM" id="SSF46689">
    <property type="entry name" value="Homeodomain-like"/>
    <property type="match status" value="1"/>
</dbReference>
<dbReference type="InterPro" id="IPR011075">
    <property type="entry name" value="TetR_C"/>
</dbReference>
<dbReference type="Gene3D" id="1.10.10.60">
    <property type="entry name" value="Homeodomain-like"/>
    <property type="match status" value="1"/>
</dbReference>
<dbReference type="Pfam" id="PF00440">
    <property type="entry name" value="TetR_N"/>
    <property type="match status" value="1"/>
</dbReference>
<evidence type="ECO:0000256" key="2">
    <source>
        <dbReference type="ARBA" id="ARBA00023125"/>
    </source>
</evidence>
<protein>
    <submittedName>
        <fullName evidence="7">TetR family transcriptional regulator</fullName>
    </submittedName>
</protein>
<dbReference type="Proteomes" id="UP000253495">
    <property type="component" value="Unassembled WGS sequence"/>
</dbReference>
<dbReference type="GO" id="GO:0003700">
    <property type="term" value="F:DNA-binding transcription factor activity"/>
    <property type="evidence" value="ECO:0007669"/>
    <property type="project" value="TreeGrafter"/>
</dbReference>
<dbReference type="InterPro" id="IPR036271">
    <property type="entry name" value="Tet_transcr_reg_TetR-rel_C_sf"/>
</dbReference>
<evidence type="ECO:0000256" key="5">
    <source>
        <dbReference type="SAM" id="MobiDB-lite"/>
    </source>
</evidence>
<dbReference type="InterPro" id="IPR023772">
    <property type="entry name" value="DNA-bd_HTH_TetR-type_CS"/>
</dbReference>
<dbReference type="PANTHER" id="PTHR30055:SF148">
    <property type="entry name" value="TETR-FAMILY TRANSCRIPTIONAL REGULATOR"/>
    <property type="match status" value="1"/>
</dbReference>
<keyword evidence="3" id="KW-0804">Transcription</keyword>
<feature type="DNA-binding region" description="H-T-H motif" evidence="4">
    <location>
        <begin position="99"/>
        <end position="118"/>
    </location>
</feature>
<dbReference type="Gene3D" id="1.10.357.10">
    <property type="entry name" value="Tetracycline Repressor, domain 2"/>
    <property type="match status" value="1"/>
</dbReference>
<name>A0A368VN26_9ACTN</name>
<keyword evidence="8" id="KW-1185">Reference proteome</keyword>
<evidence type="ECO:0000256" key="3">
    <source>
        <dbReference type="ARBA" id="ARBA00023163"/>
    </source>
</evidence>
<evidence type="ECO:0000256" key="1">
    <source>
        <dbReference type="ARBA" id="ARBA00023015"/>
    </source>
</evidence>
<dbReference type="InterPro" id="IPR001647">
    <property type="entry name" value="HTH_TetR"/>
</dbReference>
<dbReference type="SUPFAM" id="SSF48498">
    <property type="entry name" value="Tetracyclin repressor-like, C-terminal domain"/>
    <property type="match status" value="1"/>
</dbReference>
<feature type="region of interest" description="Disordered" evidence="5">
    <location>
        <begin position="1"/>
        <end position="78"/>
    </location>
</feature>
<dbReference type="InterPro" id="IPR009057">
    <property type="entry name" value="Homeodomain-like_sf"/>
</dbReference>
<reference evidence="7 8" key="1">
    <citation type="submission" date="2018-07" db="EMBL/GenBank/DDBJ databases">
        <title>Genomic Encyclopedia of Type Strains, Phase III (KMG-III): the genomes of soil and plant-associated and newly described type strains.</title>
        <authorList>
            <person name="Whitman W."/>
        </authorList>
    </citation>
    <scope>NUCLEOTIDE SEQUENCE [LARGE SCALE GENOMIC DNA]</scope>
    <source>
        <strain evidence="7 8">CECT 8575</strain>
    </source>
</reference>
<keyword evidence="1" id="KW-0805">Transcription regulation</keyword>
<gene>
    <name evidence="7" type="ORF">DFQ14_108181</name>
</gene>
<comment type="caution">
    <text evidence="7">The sequence shown here is derived from an EMBL/GenBank/DDBJ whole genome shotgun (WGS) entry which is preliminary data.</text>
</comment>
<dbReference type="InterPro" id="IPR050109">
    <property type="entry name" value="HTH-type_TetR-like_transc_reg"/>
</dbReference>
<dbReference type="PANTHER" id="PTHR30055">
    <property type="entry name" value="HTH-TYPE TRANSCRIPTIONAL REGULATOR RUTR"/>
    <property type="match status" value="1"/>
</dbReference>
<dbReference type="PROSITE" id="PS50977">
    <property type="entry name" value="HTH_TETR_2"/>
    <property type="match status" value="1"/>
</dbReference>
<evidence type="ECO:0000313" key="7">
    <source>
        <dbReference type="EMBL" id="RCW42920.1"/>
    </source>
</evidence>
<proteinExistence type="predicted"/>
<feature type="compositionally biased region" description="Polar residues" evidence="5">
    <location>
        <begin position="22"/>
        <end position="32"/>
    </location>
</feature>
<keyword evidence="2 4" id="KW-0238">DNA-binding</keyword>
<accession>A0A368VN26</accession>
<evidence type="ECO:0000256" key="4">
    <source>
        <dbReference type="PROSITE-ProRule" id="PRU00335"/>
    </source>
</evidence>
<feature type="domain" description="HTH tetR-type" evidence="6">
    <location>
        <begin position="76"/>
        <end position="136"/>
    </location>
</feature>
<dbReference type="Pfam" id="PF16859">
    <property type="entry name" value="TetR_C_11"/>
    <property type="match status" value="1"/>
</dbReference>
<dbReference type="GO" id="GO:0000976">
    <property type="term" value="F:transcription cis-regulatory region binding"/>
    <property type="evidence" value="ECO:0007669"/>
    <property type="project" value="TreeGrafter"/>
</dbReference>
<dbReference type="EMBL" id="QPJC01000008">
    <property type="protein sequence ID" value="RCW42920.1"/>
    <property type="molecule type" value="Genomic_DNA"/>
</dbReference>
<sequence length="256" mass="27612">MSRMSAVNVPISNAGTDGVPTGGTSAENTHADNTAAGVRTGSTPAERTREEHTRSVATPGGGGRSPAPGRGRPRDASRDAALRNAALEVMAEVGYRALTMDAVAARARAGKATIYRRWESKLELVIDTCTQLVRRNIPEPDHGAIDADLREFLSAFAGFLTGPIGKAAQALVGELPHEPELAEAFRESFLLPQRNMLRRIIERSLQRGEIRTDAPIDTVVELAGAALIHRLMLTGEPLDQRFVDRLLNEALLPLLR</sequence>
<evidence type="ECO:0000313" key="8">
    <source>
        <dbReference type="Proteomes" id="UP000253495"/>
    </source>
</evidence>
<dbReference type="PROSITE" id="PS01081">
    <property type="entry name" value="HTH_TETR_1"/>
    <property type="match status" value="1"/>
</dbReference>
<dbReference type="AlphaFoldDB" id="A0A368VN26"/>
<evidence type="ECO:0000259" key="6">
    <source>
        <dbReference type="PROSITE" id="PS50977"/>
    </source>
</evidence>
<dbReference type="PRINTS" id="PR00455">
    <property type="entry name" value="HTHTETR"/>
</dbReference>
<organism evidence="7 8">
    <name type="scientific">Halopolyspora algeriensis</name>
    <dbReference type="NCBI Taxonomy" id="1500506"/>
    <lineage>
        <taxon>Bacteria</taxon>
        <taxon>Bacillati</taxon>
        <taxon>Actinomycetota</taxon>
        <taxon>Actinomycetes</taxon>
        <taxon>Actinomycetes incertae sedis</taxon>
        <taxon>Halopolyspora</taxon>
    </lineage>
</organism>